<reference evidence="2" key="1">
    <citation type="submission" date="2016-03" db="EMBL/GenBank/DDBJ databases">
        <authorList>
            <person name="Ploux O."/>
        </authorList>
    </citation>
    <scope>NUCLEOTIDE SEQUENCE</scope>
    <source>
        <strain evidence="2">UC10</strain>
    </source>
</reference>
<dbReference type="PANTHER" id="PTHR12126">
    <property type="entry name" value="NADH-UBIQUINONE OXIDOREDUCTASE 39 KDA SUBUNIT-RELATED"/>
    <property type="match status" value="1"/>
</dbReference>
<dbReference type="PANTHER" id="PTHR12126:SF11">
    <property type="entry name" value="NADH DEHYDROGENASE [UBIQUINONE] 1 ALPHA SUBCOMPLEX SUBUNIT 9, MITOCHONDRIAL"/>
    <property type="match status" value="1"/>
</dbReference>
<dbReference type="InterPro" id="IPR051207">
    <property type="entry name" value="ComplexI_NDUFA9_subunit"/>
</dbReference>
<dbReference type="Gene3D" id="3.40.50.720">
    <property type="entry name" value="NAD(P)-binding Rossmann-like Domain"/>
    <property type="match status" value="1"/>
</dbReference>
<feature type="domain" description="NAD(P)-binding" evidence="1">
    <location>
        <begin position="20"/>
        <end position="183"/>
    </location>
</feature>
<dbReference type="AlphaFoldDB" id="A0A1Y5P778"/>
<dbReference type="InterPro" id="IPR036291">
    <property type="entry name" value="NAD(P)-bd_dom_sf"/>
</dbReference>
<dbReference type="EMBL" id="FLQS01000004">
    <property type="protein sequence ID" value="SBS71961.1"/>
    <property type="molecule type" value="Genomic_DNA"/>
</dbReference>
<dbReference type="GO" id="GO:0044877">
    <property type="term" value="F:protein-containing complex binding"/>
    <property type="evidence" value="ECO:0007669"/>
    <property type="project" value="TreeGrafter"/>
</dbReference>
<accession>A0A1Y5P778</accession>
<sequence>MWILSHQNIMLDGMRITVAGASGLIGRQVVDLLTAEGHEVVAASRTSGVDVLTGEGVADALRDAHVLVDVLNSPSYEDEPVLEFFSTATRTLVRAAEVAGVAHYVALSIVGVTRLPDSGYMRAKVAQETLIEASGLPYTIVRATQFDEFADGIVAALTEGDVVRVPDARIQPIAAAEVAAHVARAAVGSPVGVVELGGPDKITFAELARVVLARRGEQRSVVVDAGATYFGARVDNDSLVTGDGAVLGTTRFT</sequence>
<organism evidence="2">
    <name type="scientific">uncultured Mycobacterium sp</name>
    <dbReference type="NCBI Taxonomy" id="171292"/>
    <lineage>
        <taxon>Bacteria</taxon>
        <taxon>Bacillati</taxon>
        <taxon>Actinomycetota</taxon>
        <taxon>Actinomycetes</taxon>
        <taxon>Mycobacteriales</taxon>
        <taxon>Mycobacteriaceae</taxon>
        <taxon>Mycobacterium</taxon>
        <taxon>environmental samples</taxon>
    </lineage>
</organism>
<dbReference type="Pfam" id="PF13460">
    <property type="entry name" value="NAD_binding_10"/>
    <property type="match status" value="1"/>
</dbReference>
<proteinExistence type="predicted"/>
<dbReference type="SUPFAM" id="SSF51735">
    <property type="entry name" value="NAD(P)-binding Rossmann-fold domains"/>
    <property type="match status" value="1"/>
</dbReference>
<evidence type="ECO:0000313" key="2">
    <source>
        <dbReference type="EMBL" id="SBS71961.1"/>
    </source>
</evidence>
<gene>
    <name evidence="2" type="ORF">MHPYR_120123</name>
</gene>
<evidence type="ECO:0000259" key="1">
    <source>
        <dbReference type="Pfam" id="PF13460"/>
    </source>
</evidence>
<protein>
    <submittedName>
        <fullName evidence="2">Dihydrodipicolinate reductase</fullName>
    </submittedName>
</protein>
<dbReference type="InterPro" id="IPR016040">
    <property type="entry name" value="NAD(P)-bd_dom"/>
</dbReference>
<name>A0A1Y5P778_9MYCO</name>